<name>A0A8R7NVZ5_TRIUA</name>
<dbReference type="SUPFAM" id="SSF56672">
    <property type="entry name" value="DNA/RNA polymerases"/>
    <property type="match status" value="1"/>
</dbReference>
<dbReference type="Proteomes" id="UP000015106">
    <property type="component" value="Chromosome 1"/>
</dbReference>
<dbReference type="AlphaFoldDB" id="A0A8R7NVZ5"/>
<sequence>MRQPPGYENKSKPDYVCKLDKALYGLKQAPRAWYSRLSTQLQKLGFTPSKGDTSLFFYGKGNITIFILVYVDDIIVASSSPDATTCLLKDLKLEFALKDLGDLHYFLGIEVKQIKDGILLTQEKYTTDILGRVGMERCKPVSTPISTSEKFTIESGEVLGSEDATNYRSIVGALQYLTLTHPDISYSVNKVCQYLHAPSTAHWTAVKRILRYLKFTEGLGLQIVKSSSTLITAYSDADWAGCADDRRST</sequence>
<reference evidence="3" key="1">
    <citation type="journal article" date="2013" name="Nature">
        <title>Draft genome of the wheat A-genome progenitor Triticum urartu.</title>
        <authorList>
            <person name="Ling H.Q."/>
            <person name="Zhao S."/>
            <person name="Liu D."/>
            <person name="Wang J."/>
            <person name="Sun H."/>
            <person name="Zhang C."/>
            <person name="Fan H."/>
            <person name="Li D."/>
            <person name="Dong L."/>
            <person name="Tao Y."/>
            <person name="Gao C."/>
            <person name="Wu H."/>
            <person name="Li Y."/>
            <person name="Cui Y."/>
            <person name="Guo X."/>
            <person name="Zheng S."/>
            <person name="Wang B."/>
            <person name="Yu K."/>
            <person name="Liang Q."/>
            <person name="Yang W."/>
            <person name="Lou X."/>
            <person name="Chen J."/>
            <person name="Feng M."/>
            <person name="Jian J."/>
            <person name="Zhang X."/>
            <person name="Luo G."/>
            <person name="Jiang Y."/>
            <person name="Liu J."/>
            <person name="Wang Z."/>
            <person name="Sha Y."/>
            <person name="Zhang B."/>
            <person name="Wu H."/>
            <person name="Tang D."/>
            <person name="Shen Q."/>
            <person name="Xue P."/>
            <person name="Zou S."/>
            <person name="Wang X."/>
            <person name="Liu X."/>
            <person name="Wang F."/>
            <person name="Yang Y."/>
            <person name="An X."/>
            <person name="Dong Z."/>
            <person name="Zhang K."/>
            <person name="Zhang X."/>
            <person name="Luo M.C."/>
            <person name="Dvorak J."/>
            <person name="Tong Y."/>
            <person name="Wang J."/>
            <person name="Yang H."/>
            <person name="Li Z."/>
            <person name="Wang D."/>
            <person name="Zhang A."/>
            <person name="Wang J."/>
        </authorList>
    </citation>
    <scope>NUCLEOTIDE SEQUENCE</scope>
    <source>
        <strain evidence="3">cv. G1812</strain>
    </source>
</reference>
<accession>A0A8R7NVZ5</accession>
<reference evidence="2" key="3">
    <citation type="submission" date="2022-06" db="UniProtKB">
        <authorList>
            <consortium name="EnsemblPlants"/>
        </authorList>
    </citation>
    <scope>IDENTIFICATION</scope>
</reference>
<dbReference type="EnsemblPlants" id="TuG1812G0100000658.01.T01">
    <property type="protein sequence ID" value="TuG1812G0100000658.01.T01.cds460202"/>
    <property type="gene ID" value="TuG1812G0100000658.01"/>
</dbReference>
<keyword evidence="3" id="KW-1185">Reference proteome</keyword>
<dbReference type="PANTHER" id="PTHR11439:SF455">
    <property type="entry name" value="RLK (RECEPTOR-LIKE PROTEIN KINASE) 8, PUTATIVE-RELATED"/>
    <property type="match status" value="1"/>
</dbReference>
<reference evidence="2" key="2">
    <citation type="submission" date="2018-03" db="EMBL/GenBank/DDBJ databases">
        <title>The Triticum urartu genome reveals the dynamic nature of wheat genome evolution.</title>
        <authorList>
            <person name="Ling H."/>
            <person name="Ma B."/>
            <person name="Shi X."/>
            <person name="Liu H."/>
            <person name="Dong L."/>
            <person name="Sun H."/>
            <person name="Cao Y."/>
            <person name="Gao Q."/>
            <person name="Zheng S."/>
            <person name="Li Y."/>
            <person name="Yu Y."/>
            <person name="Du H."/>
            <person name="Qi M."/>
            <person name="Li Y."/>
            <person name="Yu H."/>
            <person name="Cui Y."/>
            <person name="Wang N."/>
            <person name="Chen C."/>
            <person name="Wu H."/>
            <person name="Zhao Y."/>
            <person name="Zhang J."/>
            <person name="Li Y."/>
            <person name="Zhou W."/>
            <person name="Zhang B."/>
            <person name="Hu W."/>
            <person name="Eijk M."/>
            <person name="Tang J."/>
            <person name="Witsenboer H."/>
            <person name="Zhao S."/>
            <person name="Li Z."/>
            <person name="Zhang A."/>
            <person name="Wang D."/>
            <person name="Liang C."/>
        </authorList>
    </citation>
    <scope>NUCLEOTIDE SEQUENCE [LARGE SCALE GENOMIC DNA]</scope>
    <source>
        <strain evidence="2">cv. G1812</strain>
    </source>
</reference>
<evidence type="ECO:0000313" key="2">
    <source>
        <dbReference type="EnsemblPlants" id="TuG1812G0100000658.01.T01.cds460202"/>
    </source>
</evidence>
<dbReference type="Gramene" id="TuG1812G0100000658.01.T01">
    <property type="protein sequence ID" value="TuG1812G0100000658.01.T01.cds460202"/>
    <property type="gene ID" value="TuG1812G0100000658.01"/>
</dbReference>
<organism evidence="2 3">
    <name type="scientific">Triticum urartu</name>
    <name type="common">Red wild einkorn</name>
    <name type="synonym">Crithodium urartu</name>
    <dbReference type="NCBI Taxonomy" id="4572"/>
    <lineage>
        <taxon>Eukaryota</taxon>
        <taxon>Viridiplantae</taxon>
        <taxon>Streptophyta</taxon>
        <taxon>Embryophyta</taxon>
        <taxon>Tracheophyta</taxon>
        <taxon>Spermatophyta</taxon>
        <taxon>Magnoliopsida</taxon>
        <taxon>Liliopsida</taxon>
        <taxon>Poales</taxon>
        <taxon>Poaceae</taxon>
        <taxon>BOP clade</taxon>
        <taxon>Pooideae</taxon>
        <taxon>Triticodae</taxon>
        <taxon>Triticeae</taxon>
        <taxon>Triticinae</taxon>
        <taxon>Triticum</taxon>
    </lineage>
</organism>
<proteinExistence type="predicted"/>
<evidence type="ECO:0000313" key="3">
    <source>
        <dbReference type="Proteomes" id="UP000015106"/>
    </source>
</evidence>
<dbReference type="Pfam" id="PF07727">
    <property type="entry name" value="RVT_2"/>
    <property type="match status" value="1"/>
</dbReference>
<protein>
    <recommendedName>
        <fullName evidence="1">Reverse transcriptase Ty1/copia-type domain-containing protein</fullName>
    </recommendedName>
</protein>
<feature type="domain" description="Reverse transcriptase Ty1/copia-type" evidence="1">
    <location>
        <begin position="1"/>
        <end position="145"/>
    </location>
</feature>
<dbReference type="InterPro" id="IPR043502">
    <property type="entry name" value="DNA/RNA_pol_sf"/>
</dbReference>
<dbReference type="PANTHER" id="PTHR11439">
    <property type="entry name" value="GAG-POL-RELATED RETROTRANSPOSON"/>
    <property type="match status" value="1"/>
</dbReference>
<dbReference type="InterPro" id="IPR013103">
    <property type="entry name" value="RVT_2"/>
</dbReference>
<evidence type="ECO:0000259" key="1">
    <source>
        <dbReference type="Pfam" id="PF07727"/>
    </source>
</evidence>